<evidence type="ECO:0000256" key="5">
    <source>
        <dbReference type="ARBA" id="ARBA00022741"/>
    </source>
</evidence>
<evidence type="ECO:0000256" key="3">
    <source>
        <dbReference type="ARBA" id="ARBA00017267"/>
    </source>
</evidence>
<sequence length="255" mass="27122">MSLIILKIGGSVITEKSSLSKAREAEINRISNEVASFKKDSDSQLILVHGAGSFGHPQAMKYRLNEGFDAKGAYLIHNSVKVLNSKVLESLNNAGANALPVHPLSSCLLENGKIIDFQVGQIKVMIEKGIIPVLHGDVVMDRIKGASVLSGDRIIPHLAIALNASQIGAGSDVDGVLDDKDAVIKKITHFSFVDMRKNIKGSGSTDVTGGMLGKVSELLELANKGISSRIFNASRKGIVSSFLYGEDVGTLISDK</sequence>
<feature type="binding site" evidence="11">
    <location>
        <position position="51"/>
    </location>
    <ligand>
        <name>substrate</name>
    </ligand>
</feature>
<comment type="catalytic activity">
    <reaction evidence="9 10">
        <text>isopentenyl phosphate + ATP = isopentenyl diphosphate + ADP</text>
        <dbReference type="Rhea" id="RHEA:33963"/>
        <dbReference type="ChEBI" id="CHEBI:30616"/>
        <dbReference type="ChEBI" id="CHEBI:65078"/>
        <dbReference type="ChEBI" id="CHEBI:128769"/>
        <dbReference type="ChEBI" id="CHEBI:456216"/>
        <dbReference type="EC" id="2.7.4.26"/>
    </reaction>
</comment>
<dbReference type="PIRSF" id="PIRSF016496">
    <property type="entry name" value="Kin_FomA"/>
    <property type="match status" value="1"/>
</dbReference>
<dbReference type="PANTHER" id="PTHR43654:SF1">
    <property type="entry name" value="ISOPENTENYL PHOSPHATE KINASE"/>
    <property type="match status" value="1"/>
</dbReference>
<evidence type="ECO:0000256" key="8">
    <source>
        <dbReference type="ARBA" id="ARBA00023229"/>
    </source>
</evidence>
<dbReference type="InterPro" id="IPR024192">
    <property type="entry name" value="Fosfomycin_R_FomA-type"/>
</dbReference>
<dbReference type="EC" id="2.7.4.26" evidence="2 10"/>
<feature type="binding site" evidence="11">
    <location>
        <begin position="7"/>
        <end position="11"/>
    </location>
    <ligand>
        <name>ATP</name>
        <dbReference type="ChEBI" id="CHEBI:30616"/>
    </ligand>
</feature>
<feature type="binding site" evidence="11">
    <location>
        <position position="56"/>
    </location>
    <ligand>
        <name>substrate</name>
    </ligand>
</feature>
<evidence type="ECO:0000256" key="1">
    <source>
        <dbReference type="ARBA" id="ARBA00010540"/>
    </source>
</evidence>
<reference evidence="14 15" key="1">
    <citation type="submission" date="2015-09" db="EMBL/GenBank/DDBJ databases">
        <title>A metagenomics-based metabolic model of nitrate-dependent anaerobic oxidation of methane by Methanoperedens-like archaea.</title>
        <authorList>
            <person name="Arshad A."/>
            <person name="Speth D.R."/>
            <person name="De Graaf R.M."/>
            <person name="Op Den Camp H.J."/>
            <person name="Jetten M.S."/>
            <person name="Welte C.U."/>
        </authorList>
    </citation>
    <scope>NUCLEOTIDE SEQUENCE [LARGE SCALE GENOMIC DNA]</scope>
</reference>
<accession>A0A0P8CMM3</accession>
<evidence type="ECO:0000256" key="4">
    <source>
        <dbReference type="ARBA" id="ARBA00022679"/>
    </source>
</evidence>
<keyword evidence="7 10" id="KW-0067">ATP-binding</keyword>
<organism evidence="14 15">
    <name type="scientific">Candidatus Methanoperedens nitratireducens</name>
    <dbReference type="NCBI Taxonomy" id="1392998"/>
    <lineage>
        <taxon>Archaea</taxon>
        <taxon>Methanobacteriati</taxon>
        <taxon>Methanobacteriota</taxon>
        <taxon>Stenosarchaea group</taxon>
        <taxon>Methanomicrobia</taxon>
        <taxon>Methanosarcinales</taxon>
        <taxon>ANME-2 cluster</taxon>
        <taxon>Candidatus Methanoperedentaceae</taxon>
        <taxon>Candidatus Methanoperedens</taxon>
    </lineage>
</organism>
<dbReference type="CDD" id="cd04241">
    <property type="entry name" value="AAK_FomA-like"/>
    <property type="match status" value="1"/>
</dbReference>
<evidence type="ECO:0000256" key="9">
    <source>
        <dbReference type="ARBA" id="ARBA00049063"/>
    </source>
</evidence>
<comment type="caution">
    <text evidence="14">The sequence shown here is derived from an EMBL/GenBank/DDBJ whole genome shotgun (WGS) entry which is preliminary data.</text>
</comment>
<feature type="binding site" evidence="11">
    <location>
        <position position="52"/>
    </location>
    <ligand>
        <name>ATP</name>
        <dbReference type="ChEBI" id="CHEBI:30616"/>
    </ligand>
</feature>
<dbReference type="GO" id="GO:0005829">
    <property type="term" value="C:cytosol"/>
    <property type="evidence" value="ECO:0007669"/>
    <property type="project" value="TreeGrafter"/>
</dbReference>
<dbReference type="PANTHER" id="PTHR43654">
    <property type="entry name" value="GLUTAMATE 5-KINASE"/>
    <property type="match status" value="1"/>
</dbReference>
<keyword evidence="8" id="KW-0414">Isoprene biosynthesis</keyword>
<proteinExistence type="inferred from homology"/>
<dbReference type="NCBIfam" id="NF040647">
    <property type="entry name" value="IPPK_Arch"/>
    <property type="match status" value="1"/>
</dbReference>
<dbReference type="InterPro" id="IPR001048">
    <property type="entry name" value="Asp/Glu/Uridylate_kinase"/>
</dbReference>
<dbReference type="GO" id="GO:0016114">
    <property type="term" value="P:terpenoid biosynthetic process"/>
    <property type="evidence" value="ECO:0007669"/>
    <property type="project" value="TreeGrafter"/>
</dbReference>
<dbReference type="EMBL" id="LKCM01000061">
    <property type="protein sequence ID" value="KPQ44736.1"/>
    <property type="molecule type" value="Genomic_DNA"/>
</dbReference>
<evidence type="ECO:0000256" key="11">
    <source>
        <dbReference type="PIRSR" id="PIRSR016496-1"/>
    </source>
</evidence>
<feature type="domain" description="Aspartate/glutamate/uridylate kinase" evidence="13">
    <location>
        <begin position="3"/>
        <end position="232"/>
    </location>
</feature>
<dbReference type="InterPro" id="IPR036393">
    <property type="entry name" value="AceGlu_kinase-like_sf"/>
</dbReference>
<dbReference type="GO" id="GO:0005524">
    <property type="term" value="F:ATP binding"/>
    <property type="evidence" value="ECO:0007669"/>
    <property type="project" value="UniProtKB-KW"/>
</dbReference>
<comment type="function">
    <text evidence="10">Catalyzes the formation of isopentenyl diphosphate (IPP), the building block of all isoprenoids.</text>
</comment>
<evidence type="ECO:0000256" key="7">
    <source>
        <dbReference type="ARBA" id="ARBA00022840"/>
    </source>
</evidence>
<evidence type="ECO:0000256" key="10">
    <source>
        <dbReference type="PIRNR" id="PIRNR016496"/>
    </source>
</evidence>
<dbReference type="Proteomes" id="UP000050360">
    <property type="component" value="Unassembled WGS sequence"/>
</dbReference>
<feature type="site" description="Transition state stabilizer" evidence="12">
    <location>
        <position position="16"/>
    </location>
</feature>
<dbReference type="GO" id="GO:0102043">
    <property type="term" value="F:isopentenyl phosphate kinase activity"/>
    <property type="evidence" value="ECO:0007669"/>
    <property type="project" value="UniProtKB-EC"/>
</dbReference>
<feature type="binding site" evidence="11">
    <location>
        <position position="210"/>
    </location>
    <ligand>
        <name>ATP</name>
        <dbReference type="ChEBI" id="CHEBI:30616"/>
    </ligand>
</feature>
<keyword evidence="6 10" id="KW-0418">Kinase</keyword>
<evidence type="ECO:0000259" key="13">
    <source>
        <dbReference type="Pfam" id="PF00696"/>
    </source>
</evidence>
<gene>
    <name evidence="14" type="ORF">MPEBLZ_00701</name>
</gene>
<name>A0A0P8CMM3_9EURY</name>
<dbReference type="GO" id="GO:0016301">
    <property type="term" value="F:kinase activity"/>
    <property type="evidence" value="ECO:0007669"/>
    <property type="project" value="UniProtKB-KW"/>
</dbReference>
<dbReference type="PATRIC" id="fig|1719120.3.peg.768"/>
<protein>
    <recommendedName>
        <fullName evidence="3 10">Isopentenyl phosphate kinase</fullName>
        <shortName evidence="10">IPK</shortName>
        <ecNumber evidence="2 10">2.7.4.26</ecNumber>
    </recommendedName>
</protein>
<dbReference type="SUPFAM" id="SSF53633">
    <property type="entry name" value="Carbamate kinase-like"/>
    <property type="match status" value="1"/>
</dbReference>
<dbReference type="AlphaFoldDB" id="A0A0P8CMM3"/>
<evidence type="ECO:0000256" key="2">
    <source>
        <dbReference type="ARBA" id="ARBA00012908"/>
    </source>
</evidence>
<evidence type="ECO:0000256" key="6">
    <source>
        <dbReference type="ARBA" id="ARBA00022777"/>
    </source>
</evidence>
<evidence type="ECO:0000256" key="12">
    <source>
        <dbReference type="PIRSR" id="PIRSR016496-2"/>
    </source>
</evidence>
<feature type="binding site" evidence="11">
    <location>
        <position position="214"/>
    </location>
    <ligand>
        <name>ATP</name>
        <dbReference type="ChEBI" id="CHEBI:30616"/>
    </ligand>
</feature>
<keyword evidence="4 10" id="KW-0808">Transferase</keyword>
<evidence type="ECO:0000313" key="14">
    <source>
        <dbReference type="EMBL" id="KPQ44736.1"/>
    </source>
</evidence>
<feature type="binding site" evidence="11">
    <location>
        <position position="172"/>
    </location>
    <ligand>
        <name>ATP</name>
        <dbReference type="ChEBI" id="CHEBI:30616"/>
    </ligand>
</feature>
<comment type="similarity">
    <text evidence="1 10">Belongs to the isopentenyl phosphate kinase family.</text>
</comment>
<feature type="binding site" evidence="11">
    <location>
        <position position="151"/>
    </location>
    <ligand>
        <name>substrate</name>
    </ligand>
</feature>
<keyword evidence="5 10" id="KW-0547">Nucleotide-binding</keyword>
<dbReference type="Pfam" id="PF00696">
    <property type="entry name" value="AA_kinase"/>
    <property type="match status" value="1"/>
</dbReference>
<evidence type="ECO:0000313" key="15">
    <source>
        <dbReference type="Proteomes" id="UP000050360"/>
    </source>
</evidence>
<dbReference type="Gene3D" id="3.40.1160.10">
    <property type="entry name" value="Acetylglutamate kinase-like"/>
    <property type="match status" value="1"/>
</dbReference>
<comment type="subunit">
    <text evidence="10">Homodimer.</text>
</comment>